<sequence length="362" mass="41783">MALIHNFPVSHPHLRMRSIAFKQFAQTLPLLNLNQLAIGIQESFAQFVKDGMQIRGNQFTMHPTALYLFSQYLTSSIVHGLIDATILYNTVEYLSPVEREMSLTADNLISQRIHQYVAPDYPTILRMFKVMRLEVNQTNVSLASDAIVHDNPERIFYSYLKRNAELYRDAIIPLISTKYCKLLTREHVTRALKLSLSYDFRELNKEHFKVPILDPSENWVLISLFGLPYQYEVLQFVRFELLRGLSDKGVSITGFNTGGSFTQFLDQQEEKEININPPSFSSLPGSSNSTQPNVYGNPILIQLMEYWRHMVFMECIVSKRWLNEEKDLYEILPIPTSIDGINVELFGHDADVAFRYSQVQGK</sequence>
<dbReference type="VEuPathDB" id="GiardiaDB:GMRT_13778"/>
<proteinExistence type="predicted"/>
<name>A0A4Z1T8B3_GIAMU</name>
<dbReference type="Proteomes" id="UP000315496">
    <property type="component" value="Chromosome 2"/>
</dbReference>
<keyword evidence="2" id="KW-1185">Reference proteome</keyword>
<protein>
    <submittedName>
        <fullName evidence="1">Uncharacterized protein</fullName>
    </submittedName>
</protein>
<evidence type="ECO:0000313" key="2">
    <source>
        <dbReference type="Proteomes" id="UP000315496"/>
    </source>
</evidence>
<dbReference type="AlphaFoldDB" id="A0A4Z1T8B3"/>
<comment type="caution">
    <text evidence="1">The sequence shown here is derived from an EMBL/GenBank/DDBJ whole genome shotgun (WGS) entry which is preliminary data.</text>
</comment>
<reference evidence="1 2" key="1">
    <citation type="submission" date="2019-05" db="EMBL/GenBank/DDBJ databases">
        <title>The compact genome of Giardia muris reveals important steps in the evolution of intestinal protozoan parasites.</title>
        <authorList>
            <person name="Xu F."/>
            <person name="Jimenez-Gonzalez A."/>
            <person name="Einarsson E."/>
            <person name="Astvaldsson A."/>
            <person name="Peirasmaki D."/>
            <person name="Eckmann L."/>
            <person name="Andersson J.O."/>
            <person name="Svard S.G."/>
            <person name="Jerlstrom-Hultqvist J."/>
        </authorList>
    </citation>
    <scope>NUCLEOTIDE SEQUENCE [LARGE SCALE GENOMIC DNA]</scope>
    <source>
        <strain evidence="1 2">Roberts-Thomson</strain>
    </source>
</reference>
<accession>A0A4Z1T8B3</accession>
<organism evidence="1 2">
    <name type="scientific">Giardia muris</name>
    <dbReference type="NCBI Taxonomy" id="5742"/>
    <lineage>
        <taxon>Eukaryota</taxon>
        <taxon>Metamonada</taxon>
        <taxon>Diplomonadida</taxon>
        <taxon>Hexamitidae</taxon>
        <taxon>Giardiinae</taxon>
        <taxon>Giardia</taxon>
    </lineage>
</organism>
<evidence type="ECO:0000313" key="1">
    <source>
        <dbReference type="EMBL" id="TNJ28751.1"/>
    </source>
</evidence>
<dbReference type="EMBL" id="VDLU01000002">
    <property type="protein sequence ID" value="TNJ28751.1"/>
    <property type="molecule type" value="Genomic_DNA"/>
</dbReference>
<gene>
    <name evidence="1" type="ORF">GMRT_13778</name>
</gene>